<organism evidence="2 3">
    <name type="scientific">Clostridium sporogenes</name>
    <dbReference type="NCBI Taxonomy" id="1509"/>
    <lineage>
        <taxon>Bacteria</taxon>
        <taxon>Bacillati</taxon>
        <taxon>Bacillota</taxon>
        <taxon>Clostridia</taxon>
        <taxon>Eubacteriales</taxon>
        <taxon>Clostridiaceae</taxon>
        <taxon>Clostridium</taxon>
    </lineage>
</organism>
<name>A0A1L3ND08_CLOSG</name>
<dbReference type="InterPro" id="IPR044548">
    <property type="entry name" value="AF0060_NTP-PPase_MazG-like"/>
</dbReference>
<proteinExistence type="predicted"/>
<reference evidence="2 3" key="1">
    <citation type="submission" date="2015-11" db="EMBL/GenBank/DDBJ databases">
        <authorList>
            <person name="Hill K.K."/>
            <person name="Shirey T.B."/>
            <person name="Raphael B."/>
            <person name="Daligault H.E."/>
            <person name="Davenport K.W."/>
            <person name="Bruce D.C."/>
            <person name="Foley B.T."/>
            <person name="Johnson S.L."/>
        </authorList>
    </citation>
    <scope>NUCLEOTIDE SEQUENCE [LARGE SCALE GENOMIC DNA]</scope>
    <source>
        <strain evidence="2 3">CDC_1632</strain>
    </source>
</reference>
<sequence>MHLMVLDKNETLPQELLKLQEEFKEVKEAIIANDKENTTEEILDIMQVCIGMLDTQVKNKDIDLEEEINKHNKKLVNRGWKFKKRIFFQVYNEYH</sequence>
<feature type="domain" description="NTP pyrophosphohydrolase MazG-like" evidence="1">
    <location>
        <begin position="17"/>
        <end position="78"/>
    </location>
</feature>
<dbReference type="CDD" id="cd11533">
    <property type="entry name" value="NTP-PPase_Af0060_like"/>
    <property type="match status" value="1"/>
</dbReference>
<dbReference type="SUPFAM" id="SSF101386">
    <property type="entry name" value="all-alpha NTP pyrophosphatases"/>
    <property type="match status" value="1"/>
</dbReference>
<keyword evidence="2" id="KW-0378">Hydrolase</keyword>
<gene>
    <name evidence="2" type="ORF">NPD5_3401</name>
</gene>
<protein>
    <submittedName>
        <fullName evidence="2">Phosphoribosyl-ATP pyrophosphohydrolase family protein</fullName>
    </submittedName>
</protein>
<dbReference type="EMBL" id="CP013243">
    <property type="protein sequence ID" value="APH14012.1"/>
    <property type="molecule type" value="Genomic_DNA"/>
</dbReference>
<dbReference type="Pfam" id="PF03819">
    <property type="entry name" value="MazG"/>
    <property type="match status" value="1"/>
</dbReference>
<accession>A0A1L3ND08</accession>
<evidence type="ECO:0000259" key="1">
    <source>
        <dbReference type="Pfam" id="PF03819"/>
    </source>
</evidence>
<dbReference type="Gene3D" id="1.10.287.1080">
    <property type="entry name" value="MazG-like"/>
    <property type="match status" value="1"/>
</dbReference>
<evidence type="ECO:0000313" key="3">
    <source>
        <dbReference type="Proteomes" id="UP000182204"/>
    </source>
</evidence>
<dbReference type="GO" id="GO:0016787">
    <property type="term" value="F:hydrolase activity"/>
    <property type="evidence" value="ECO:0007669"/>
    <property type="project" value="UniProtKB-KW"/>
</dbReference>
<dbReference type="InterPro" id="IPR004518">
    <property type="entry name" value="MazG-like_dom"/>
</dbReference>
<dbReference type="AlphaFoldDB" id="A0A1L3ND08"/>
<dbReference type="Proteomes" id="UP000182204">
    <property type="component" value="Chromosome"/>
</dbReference>
<evidence type="ECO:0000313" key="2">
    <source>
        <dbReference type="EMBL" id="APH14012.1"/>
    </source>
</evidence>
<dbReference type="RefSeq" id="WP_072586714.1">
    <property type="nucleotide sequence ID" value="NZ_CP013243.1"/>
</dbReference>